<keyword evidence="1" id="KW-0805">Transcription regulation</keyword>
<dbReference type="InterPro" id="IPR036390">
    <property type="entry name" value="WH_DNA-bd_sf"/>
</dbReference>
<keyword evidence="3" id="KW-0804">Transcription</keyword>
<accession>A0A656VIW5</accession>
<dbReference type="Gene3D" id="1.10.10.10">
    <property type="entry name" value="Winged helix-like DNA-binding domain superfamily/Winged helix DNA-binding domain"/>
    <property type="match status" value="1"/>
</dbReference>
<feature type="domain" description="HTH gntR-type" evidence="4">
    <location>
        <begin position="1"/>
        <end position="54"/>
    </location>
</feature>
<dbReference type="GO" id="GO:0003677">
    <property type="term" value="F:DNA binding"/>
    <property type="evidence" value="ECO:0007669"/>
    <property type="project" value="UniProtKB-KW"/>
</dbReference>
<proteinExistence type="predicted"/>
<dbReference type="RefSeq" id="WP_080350757.1">
    <property type="nucleotide sequence ID" value="NZ_CP041122.1"/>
</dbReference>
<organism evidence="5 6">
    <name type="scientific">Serratia marcescens</name>
    <dbReference type="NCBI Taxonomy" id="615"/>
    <lineage>
        <taxon>Bacteria</taxon>
        <taxon>Pseudomonadati</taxon>
        <taxon>Pseudomonadota</taxon>
        <taxon>Gammaproteobacteria</taxon>
        <taxon>Enterobacterales</taxon>
        <taxon>Yersiniaceae</taxon>
        <taxon>Serratia</taxon>
    </lineage>
</organism>
<dbReference type="PANTHER" id="PTHR38445:SF9">
    <property type="entry name" value="HTH-TYPE TRANSCRIPTIONAL REPRESSOR YTRA"/>
    <property type="match status" value="1"/>
</dbReference>
<dbReference type="Proteomes" id="UP000037482">
    <property type="component" value="Unassembled WGS sequence"/>
</dbReference>
<reference evidence="5 6" key="1">
    <citation type="submission" date="2015-06" db="EMBL/GenBank/DDBJ databases">
        <title>Draft Genome of Serratia marcescens Strain AH0650_Sm1.</title>
        <authorList>
            <person name="Wan Y."/>
            <person name="Gorrie C."/>
            <person name="Holt K."/>
        </authorList>
    </citation>
    <scope>NUCLEOTIDE SEQUENCE [LARGE SCALE GENOMIC DNA]</scope>
    <source>
        <strain evidence="5 6">AH0650_Sm1</strain>
    </source>
</reference>
<evidence type="ECO:0000256" key="3">
    <source>
        <dbReference type="ARBA" id="ARBA00023163"/>
    </source>
</evidence>
<dbReference type="PROSITE" id="PS50949">
    <property type="entry name" value="HTH_GNTR"/>
    <property type="match status" value="1"/>
</dbReference>
<evidence type="ECO:0000313" key="6">
    <source>
        <dbReference type="Proteomes" id="UP000037482"/>
    </source>
</evidence>
<evidence type="ECO:0000256" key="1">
    <source>
        <dbReference type="ARBA" id="ARBA00023015"/>
    </source>
</evidence>
<dbReference type="EMBL" id="LFJS01000012">
    <property type="protein sequence ID" value="KMU51839.1"/>
    <property type="molecule type" value="Genomic_DNA"/>
</dbReference>
<protein>
    <submittedName>
        <fullName evidence="5">HTH-type transcriptional repressor YtrA</fullName>
    </submittedName>
</protein>
<dbReference type="InterPro" id="IPR036388">
    <property type="entry name" value="WH-like_DNA-bd_sf"/>
</dbReference>
<dbReference type="InterPro" id="IPR000524">
    <property type="entry name" value="Tscrpt_reg_HTH_GntR"/>
</dbReference>
<dbReference type="PANTHER" id="PTHR38445">
    <property type="entry name" value="HTH-TYPE TRANSCRIPTIONAL REPRESSOR YTRA"/>
    <property type="match status" value="1"/>
</dbReference>
<evidence type="ECO:0000313" key="5">
    <source>
        <dbReference type="EMBL" id="KMU51839.1"/>
    </source>
</evidence>
<dbReference type="AlphaFoldDB" id="A0A656VIW5"/>
<keyword evidence="2" id="KW-0238">DNA-binding</keyword>
<gene>
    <name evidence="5" type="primary">ytrA</name>
    <name evidence="5" type="ORF">AB868_02590</name>
</gene>
<dbReference type="GO" id="GO:0003700">
    <property type="term" value="F:DNA-binding transcription factor activity"/>
    <property type="evidence" value="ECO:0007669"/>
    <property type="project" value="InterPro"/>
</dbReference>
<evidence type="ECO:0000256" key="2">
    <source>
        <dbReference type="ARBA" id="ARBA00023125"/>
    </source>
</evidence>
<comment type="caution">
    <text evidence="5">The sequence shown here is derived from an EMBL/GenBank/DDBJ whole genome shotgun (WGS) entry which is preliminary data.</text>
</comment>
<evidence type="ECO:0000259" key="4">
    <source>
        <dbReference type="PROSITE" id="PS50949"/>
    </source>
</evidence>
<sequence length="296" mass="33254">MAGTFRDDIALPSVRALSKQLGVAQLTVSNAYQTLKGMGLIETIAGKGTYVVRNRQETPHQDQVAQLQLRFKQLLQDAANIGLSESFFIGALNQTASPDISPQVLKMALVGNSNRINLSYIESIQEVLGHRQTIDTYTFREFADLAQEQLDSYQFWLTIPHCIPRLRLRVAESTPIFAPYLIPSEETRTRLAQLSADTGVLLVSRYQTFLPAMLEGVKNFAPHLGKIDVIALEDEGLAASLASHRTLIYSTGCHSHLQPMLPATSEAFEYRHTPEPRYLRETLRPAWHHYCQHQEP</sequence>
<dbReference type="Pfam" id="PF00392">
    <property type="entry name" value="GntR"/>
    <property type="match status" value="1"/>
</dbReference>
<dbReference type="SUPFAM" id="SSF46785">
    <property type="entry name" value="Winged helix' DNA-binding domain"/>
    <property type="match status" value="1"/>
</dbReference>
<name>A0A656VIW5_SERMA</name>